<keyword evidence="3" id="KW-1185">Reference proteome</keyword>
<dbReference type="AlphaFoldDB" id="A0A9P3GDY5"/>
<name>A0A9P3GDY5_9APHY</name>
<organism evidence="2 3">
    <name type="scientific">Phanerochaete sordida</name>
    <dbReference type="NCBI Taxonomy" id="48140"/>
    <lineage>
        <taxon>Eukaryota</taxon>
        <taxon>Fungi</taxon>
        <taxon>Dikarya</taxon>
        <taxon>Basidiomycota</taxon>
        <taxon>Agaricomycotina</taxon>
        <taxon>Agaricomycetes</taxon>
        <taxon>Polyporales</taxon>
        <taxon>Phanerochaetaceae</taxon>
        <taxon>Phanerochaete</taxon>
    </lineage>
</organism>
<accession>A0A9P3GDY5</accession>
<reference evidence="2 3" key="1">
    <citation type="submission" date="2021-08" db="EMBL/GenBank/DDBJ databases">
        <title>Draft Genome Sequence of Phanerochaete sordida strain YK-624.</title>
        <authorList>
            <person name="Mori T."/>
            <person name="Dohra H."/>
            <person name="Suzuki T."/>
            <person name="Kawagishi H."/>
            <person name="Hirai H."/>
        </authorList>
    </citation>
    <scope>NUCLEOTIDE SEQUENCE [LARGE SCALE GENOMIC DNA]</scope>
    <source>
        <strain evidence="2 3">YK-624</strain>
    </source>
</reference>
<proteinExistence type="predicted"/>
<evidence type="ECO:0000256" key="1">
    <source>
        <dbReference type="SAM" id="MobiDB-lite"/>
    </source>
</evidence>
<comment type="caution">
    <text evidence="2">The sequence shown here is derived from an EMBL/GenBank/DDBJ whole genome shotgun (WGS) entry which is preliminary data.</text>
</comment>
<gene>
    <name evidence="2" type="ORF">PsYK624_100870</name>
</gene>
<evidence type="ECO:0000313" key="2">
    <source>
        <dbReference type="EMBL" id="GJE93922.1"/>
    </source>
</evidence>
<sequence length="211" mass="22573">MLLARCPTAGARVDTGSLASASASNLGAGTAAAVAQSGQGPRPPSGPPLALGTVDRCRHGISPCRLGFVNVLALYGHYNTRVEMREAASYYYYQAAPLPTTDPLKPLEVQSYFEDVPYKTLQSHFEDVPYKTLYLDVDEQDGASCERRVGPACASTASTSLLRPASSSPSAEPWAPARSQNSRLSPHQLGFVGGLALYQYSDARVKMREAF</sequence>
<protein>
    <submittedName>
        <fullName evidence="2">Uncharacterized protein</fullName>
    </submittedName>
</protein>
<evidence type="ECO:0000313" key="3">
    <source>
        <dbReference type="Proteomes" id="UP000703269"/>
    </source>
</evidence>
<dbReference type="EMBL" id="BPQB01000036">
    <property type="protein sequence ID" value="GJE93922.1"/>
    <property type="molecule type" value="Genomic_DNA"/>
</dbReference>
<dbReference type="Proteomes" id="UP000703269">
    <property type="component" value="Unassembled WGS sequence"/>
</dbReference>
<feature type="compositionally biased region" description="Low complexity" evidence="1">
    <location>
        <begin position="160"/>
        <end position="179"/>
    </location>
</feature>
<feature type="region of interest" description="Disordered" evidence="1">
    <location>
        <begin position="160"/>
        <end position="181"/>
    </location>
</feature>